<evidence type="ECO:0000256" key="3">
    <source>
        <dbReference type="ARBA" id="ARBA00017307"/>
    </source>
</evidence>
<evidence type="ECO:0000259" key="9">
    <source>
        <dbReference type="Pfam" id="PF10406"/>
    </source>
</evidence>
<dbReference type="PANTHER" id="PTHR46469">
    <property type="entry name" value="TRANSCRIPTION INITIATION FACTOR TFIID SUBUNIT 8"/>
    <property type="match status" value="1"/>
</dbReference>
<dbReference type="InterPro" id="IPR006565">
    <property type="entry name" value="BTP"/>
</dbReference>
<evidence type="ECO:0000313" key="11">
    <source>
        <dbReference type="Proteomes" id="UP000011083"/>
    </source>
</evidence>
<dbReference type="PANTHER" id="PTHR46469:SF1">
    <property type="entry name" value="TRANSCRIPTION INITIATION FACTOR TFIID SUBUNIT 8"/>
    <property type="match status" value="1"/>
</dbReference>
<evidence type="ECO:0000256" key="5">
    <source>
        <dbReference type="ARBA" id="ARBA00023163"/>
    </source>
</evidence>
<organism evidence="10 11">
    <name type="scientific">Acanthamoeba castellanii (strain ATCC 30010 / Neff)</name>
    <dbReference type="NCBI Taxonomy" id="1257118"/>
    <lineage>
        <taxon>Eukaryota</taxon>
        <taxon>Amoebozoa</taxon>
        <taxon>Discosea</taxon>
        <taxon>Longamoebia</taxon>
        <taxon>Centramoebida</taxon>
        <taxon>Acanthamoebidae</taxon>
        <taxon>Acanthamoeba</taxon>
    </lineage>
</organism>
<reference evidence="10 11" key="1">
    <citation type="journal article" date="2013" name="Genome Biol.">
        <title>Genome of Acanthamoeba castellanii highlights extensive lateral gene transfer and early evolution of tyrosine kinase signaling.</title>
        <authorList>
            <person name="Clarke M."/>
            <person name="Lohan A.J."/>
            <person name="Liu B."/>
            <person name="Lagkouvardos I."/>
            <person name="Roy S."/>
            <person name="Zafar N."/>
            <person name="Bertelli C."/>
            <person name="Schilde C."/>
            <person name="Kianianmomeni A."/>
            <person name="Burglin T.R."/>
            <person name="Frech C."/>
            <person name="Turcotte B."/>
            <person name="Kopec K.O."/>
            <person name="Synnott J.M."/>
            <person name="Choo C."/>
            <person name="Paponov I."/>
            <person name="Finkler A."/>
            <person name="Soon Heng Tan C."/>
            <person name="Hutchins A.P."/>
            <person name="Weinmeier T."/>
            <person name="Rattei T."/>
            <person name="Chu J.S."/>
            <person name="Gimenez G."/>
            <person name="Irimia M."/>
            <person name="Rigden D.J."/>
            <person name="Fitzpatrick D.A."/>
            <person name="Lorenzo-Morales J."/>
            <person name="Bateman A."/>
            <person name="Chiu C.H."/>
            <person name="Tang P."/>
            <person name="Hegemann P."/>
            <person name="Fromm H."/>
            <person name="Raoult D."/>
            <person name="Greub G."/>
            <person name="Miranda-Saavedra D."/>
            <person name="Chen N."/>
            <person name="Nash P."/>
            <person name="Ginger M.L."/>
            <person name="Horn M."/>
            <person name="Schaap P."/>
            <person name="Caler L."/>
            <person name="Loftus B."/>
        </authorList>
    </citation>
    <scope>NUCLEOTIDE SEQUENCE [LARGE SCALE GENOMIC DNA]</scope>
    <source>
        <strain evidence="10 11">Neff</strain>
    </source>
</reference>
<feature type="region of interest" description="Disordered" evidence="7">
    <location>
        <begin position="60"/>
        <end position="95"/>
    </location>
</feature>
<evidence type="ECO:0000256" key="2">
    <source>
        <dbReference type="ARBA" id="ARBA00008767"/>
    </source>
</evidence>
<keyword evidence="11" id="KW-1185">Reference proteome</keyword>
<gene>
    <name evidence="10" type="ORF">ACA1_238410</name>
</gene>
<dbReference type="RefSeq" id="XP_004335320.1">
    <property type="nucleotide sequence ID" value="XM_004335272.1"/>
</dbReference>
<dbReference type="GO" id="GO:0005669">
    <property type="term" value="C:transcription factor TFIID complex"/>
    <property type="evidence" value="ECO:0007669"/>
    <property type="project" value="InterPro"/>
</dbReference>
<dbReference type="Pfam" id="PF07524">
    <property type="entry name" value="Bromo_TP"/>
    <property type="match status" value="1"/>
</dbReference>
<keyword evidence="5" id="KW-0804">Transcription</keyword>
<dbReference type="GeneID" id="14913939"/>
<dbReference type="EMBL" id="KB008093">
    <property type="protein sequence ID" value="ELR13307.1"/>
    <property type="molecule type" value="Genomic_DNA"/>
</dbReference>
<dbReference type="Pfam" id="PF10406">
    <property type="entry name" value="TAF8_C"/>
    <property type="match status" value="1"/>
</dbReference>
<dbReference type="InterPro" id="IPR037818">
    <property type="entry name" value="TAF8"/>
</dbReference>
<keyword evidence="6" id="KW-0539">Nucleus</keyword>
<feature type="domain" description="Transcription factor TFIID subunit 8 C-terminal" evidence="9">
    <location>
        <begin position="103"/>
        <end position="151"/>
    </location>
</feature>
<dbReference type="InterPro" id="IPR009072">
    <property type="entry name" value="Histone-fold"/>
</dbReference>
<feature type="region of interest" description="Disordered" evidence="7">
    <location>
        <begin position="263"/>
        <end position="302"/>
    </location>
</feature>
<dbReference type="GO" id="GO:0046982">
    <property type="term" value="F:protein heterodimerization activity"/>
    <property type="evidence" value="ECO:0007669"/>
    <property type="project" value="InterPro"/>
</dbReference>
<dbReference type="Gene3D" id="1.10.20.10">
    <property type="entry name" value="Histone, subunit A"/>
    <property type="match status" value="1"/>
</dbReference>
<dbReference type="AlphaFoldDB" id="L8GJU9"/>
<accession>L8GJU9</accession>
<dbReference type="CDD" id="cd08049">
    <property type="entry name" value="TAF8"/>
    <property type="match status" value="1"/>
</dbReference>
<dbReference type="KEGG" id="acan:ACA1_238410"/>
<proteinExistence type="inferred from homology"/>
<comment type="subcellular location">
    <subcellularLocation>
        <location evidence="1">Nucleus</location>
    </subcellularLocation>
</comment>
<comment type="similarity">
    <text evidence="2">Belongs to the TAF8 family.</text>
</comment>
<protein>
    <recommendedName>
        <fullName evidence="3">Transcription initiation factor TFIID subunit 8</fullName>
    </recommendedName>
</protein>
<evidence type="ECO:0000256" key="6">
    <source>
        <dbReference type="ARBA" id="ARBA00023242"/>
    </source>
</evidence>
<sequence>MQTINGAYTDIEEVGHRAHLYAELAGRIEANFNDVRLTFDELGLDLRELSHYSATLDETPFPKGTRAPLHPPSSLAMPEWPVKKKKGRAAPGLKDPEEPLPPHIPPFLPAFPSKHAYIASPAYQERLEDATEVRRLRSKRRRQVEAAVTRLADHIAIAPITTYDHADNPFLQRPTVLPSQQAAFDFGGEEGEGTFAAPSPLEPTSRHVAASYATLKTEELKEEEKEKRVLLRKKMKTQSHLDDTPDKAKKKAKWEKILALTHDAPVESLNDAGAPDRAFSPRGERSPMPPGRHARFDDDFSP</sequence>
<name>L8GJU9_ACACF</name>
<dbReference type="GO" id="GO:0006367">
    <property type="term" value="P:transcription initiation at RNA polymerase II promoter"/>
    <property type="evidence" value="ECO:0007669"/>
    <property type="project" value="TreeGrafter"/>
</dbReference>
<dbReference type="OrthoDB" id="436852at2759"/>
<evidence type="ECO:0000256" key="1">
    <source>
        <dbReference type="ARBA" id="ARBA00004123"/>
    </source>
</evidence>
<dbReference type="STRING" id="1257118.L8GJU9"/>
<dbReference type="Proteomes" id="UP000011083">
    <property type="component" value="Unassembled WGS sequence"/>
</dbReference>
<evidence type="ECO:0000256" key="4">
    <source>
        <dbReference type="ARBA" id="ARBA00023015"/>
    </source>
</evidence>
<dbReference type="InterPro" id="IPR019473">
    <property type="entry name" value="TFIID_su8_C"/>
</dbReference>
<keyword evidence="4" id="KW-0805">Transcription regulation</keyword>
<evidence type="ECO:0000256" key="7">
    <source>
        <dbReference type="SAM" id="MobiDB-lite"/>
    </source>
</evidence>
<evidence type="ECO:0000313" key="10">
    <source>
        <dbReference type="EMBL" id="ELR13307.1"/>
    </source>
</evidence>
<evidence type="ECO:0000259" key="8">
    <source>
        <dbReference type="Pfam" id="PF07524"/>
    </source>
</evidence>
<dbReference type="VEuPathDB" id="AmoebaDB:ACA1_238410"/>
<feature type="domain" description="Bromodomain associated" evidence="8">
    <location>
        <begin position="11"/>
        <end position="45"/>
    </location>
</feature>